<keyword evidence="5" id="KW-1015">Disulfide bond</keyword>
<dbReference type="Gene3D" id="2.60.40.230">
    <property type="entry name" value="Neocarzinostatin-like"/>
    <property type="match status" value="1"/>
</dbReference>
<evidence type="ECO:0000313" key="8">
    <source>
        <dbReference type="Proteomes" id="UP001597168"/>
    </source>
</evidence>
<dbReference type="NCBIfam" id="NF040680">
    <property type="entry name" value="chromo_anti"/>
    <property type="match status" value="1"/>
</dbReference>
<sequence>MIGKNAARIVAGSAVVLGLLTTGGLTASAAPALTVTPSSGLADGATVQVSATGLQAGTTYDVGECAWVEAGVLACAPETFTRATANSAGSLDSPLTVRKTFTGVLFDGTTWGTVDCTTVQCSVGVSDAAGNGPGGVPISFA</sequence>
<dbReference type="RefSeq" id="WP_380723305.1">
    <property type="nucleotide sequence ID" value="NZ_JBHTLK010000048.1"/>
</dbReference>
<comment type="caution">
    <text evidence="7">The sequence shown here is derived from an EMBL/GenBank/DDBJ whole genome shotgun (WGS) entry which is preliminary data.</text>
</comment>
<evidence type="ECO:0000256" key="5">
    <source>
        <dbReference type="ARBA" id="ARBA00023157"/>
    </source>
</evidence>
<keyword evidence="3" id="KW-0044">Antibiotic</keyword>
<dbReference type="InterPro" id="IPR002186">
    <property type="entry name" value="Neocarzinostatin_fam"/>
</dbReference>
<proteinExistence type="inferred from homology"/>
<dbReference type="Pfam" id="PF00960">
    <property type="entry name" value="Neocarzinostat"/>
    <property type="match status" value="1"/>
</dbReference>
<feature type="signal peptide" evidence="6">
    <location>
        <begin position="1"/>
        <end position="29"/>
    </location>
</feature>
<dbReference type="InterPro" id="IPR027273">
    <property type="entry name" value="Neocarzinostatin-like"/>
</dbReference>
<evidence type="ECO:0000256" key="1">
    <source>
        <dbReference type="ARBA" id="ARBA00010648"/>
    </source>
</evidence>
<reference evidence="8" key="1">
    <citation type="journal article" date="2019" name="Int. J. Syst. Evol. Microbiol.">
        <title>The Global Catalogue of Microorganisms (GCM) 10K type strain sequencing project: providing services to taxonomists for standard genome sequencing and annotation.</title>
        <authorList>
            <consortium name="The Broad Institute Genomics Platform"/>
            <consortium name="The Broad Institute Genome Sequencing Center for Infectious Disease"/>
            <person name="Wu L."/>
            <person name="Ma J."/>
        </authorList>
    </citation>
    <scope>NUCLEOTIDE SEQUENCE [LARGE SCALE GENOMIC DNA]</scope>
    <source>
        <strain evidence="8">CCUG 60214</strain>
    </source>
</reference>
<feature type="chain" id="PRO_5045379200" evidence="6">
    <location>
        <begin position="30"/>
        <end position="141"/>
    </location>
</feature>
<accession>A0ABW3QSK9</accession>
<keyword evidence="6" id="KW-0732">Signal</keyword>
<evidence type="ECO:0000256" key="2">
    <source>
        <dbReference type="ARBA" id="ARBA00022529"/>
    </source>
</evidence>
<keyword evidence="2" id="KW-0929">Antimicrobial</keyword>
<evidence type="ECO:0000256" key="3">
    <source>
        <dbReference type="ARBA" id="ARBA00023022"/>
    </source>
</evidence>
<evidence type="ECO:0000256" key="4">
    <source>
        <dbReference type="ARBA" id="ARBA00023125"/>
    </source>
</evidence>
<evidence type="ECO:0000256" key="6">
    <source>
        <dbReference type="SAM" id="SignalP"/>
    </source>
</evidence>
<name>A0ABW3QSK9_9PSEU</name>
<organism evidence="7 8">
    <name type="scientific">Saccharothrix hoggarensis</name>
    <dbReference type="NCBI Taxonomy" id="913853"/>
    <lineage>
        <taxon>Bacteria</taxon>
        <taxon>Bacillati</taxon>
        <taxon>Actinomycetota</taxon>
        <taxon>Actinomycetes</taxon>
        <taxon>Pseudonocardiales</taxon>
        <taxon>Pseudonocardiaceae</taxon>
        <taxon>Saccharothrix</taxon>
    </lineage>
</organism>
<protein>
    <submittedName>
        <fullName evidence="7">Enediyne antibiotic chromoprotein</fullName>
    </submittedName>
</protein>
<comment type="similarity">
    <text evidence="1">Belongs to the neocarzinostatin family.</text>
</comment>
<dbReference type="SUPFAM" id="SSF49319">
    <property type="entry name" value="Actinoxanthin-like"/>
    <property type="match status" value="1"/>
</dbReference>
<dbReference type="PRINTS" id="PR01885">
    <property type="entry name" value="MACROMOMYCIN"/>
</dbReference>
<evidence type="ECO:0000313" key="7">
    <source>
        <dbReference type="EMBL" id="MFD1147843.1"/>
    </source>
</evidence>
<gene>
    <name evidence="7" type="ORF">ACFQ3T_11960</name>
</gene>
<keyword evidence="4" id="KW-0238">DNA-binding</keyword>
<dbReference type="EMBL" id="JBHTLK010000048">
    <property type="protein sequence ID" value="MFD1147843.1"/>
    <property type="molecule type" value="Genomic_DNA"/>
</dbReference>
<dbReference type="Proteomes" id="UP001597168">
    <property type="component" value="Unassembled WGS sequence"/>
</dbReference>
<keyword evidence="8" id="KW-1185">Reference proteome</keyword>